<dbReference type="InterPro" id="IPR002173">
    <property type="entry name" value="Carboh/pur_kinase_PfkB_CS"/>
</dbReference>
<organism evidence="12 13">
    <name type="scientific">Nezara viridula</name>
    <name type="common">Southern green stink bug</name>
    <name type="synonym">Cimex viridulus</name>
    <dbReference type="NCBI Taxonomy" id="85310"/>
    <lineage>
        <taxon>Eukaryota</taxon>
        <taxon>Metazoa</taxon>
        <taxon>Ecdysozoa</taxon>
        <taxon>Arthropoda</taxon>
        <taxon>Hexapoda</taxon>
        <taxon>Insecta</taxon>
        <taxon>Pterygota</taxon>
        <taxon>Neoptera</taxon>
        <taxon>Paraneoptera</taxon>
        <taxon>Hemiptera</taxon>
        <taxon>Heteroptera</taxon>
        <taxon>Panheteroptera</taxon>
        <taxon>Pentatomomorpha</taxon>
        <taxon>Pentatomoidea</taxon>
        <taxon>Pentatomidae</taxon>
        <taxon>Pentatominae</taxon>
        <taxon>Nezara</taxon>
    </lineage>
</organism>
<keyword evidence="10" id="KW-0460">Magnesium</keyword>
<dbReference type="InterPro" id="IPR029056">
    <property type="entry name" value="Ribokinase-like"/>
</dbReference>
<evidence type="ECO:0000256" key="4">
    <source>
        <dbReference type="ARBA" id="ARBA00022679"/>
    </source>
</evidence>
<dbReference type="GO" id="GO:0006166">
    <property type="term" value="P:purine ribonucleoside salvage"/>
    <property type="evidence" value="ECO:0007669"/>
    <property type="project" value="UniProtKB-KW"/>
</dbReference>
<dbReference type="EMBL" id="OV725082">
    <property type="protein sequence ID" value="CAH1405328.1"/>
    <property type="molecule type" value="Genomic_DNA"/>
</dbReference>
<evidence type="ECO:0000256" key="10">
    <source>
        <dbReference type="RuleBase" id="RU368116"/>
    </source>
</evidence>
<comment type="subunit">
    <text evidence="10">Monomer.</text>
</comment>
<dbReference type="Pfam" id="PF00294">
    <property type="entry name" value="PfkB"/>
    <property type="match status" value="1"/>
</dbReference>
<evidence type="ECO:0000256" key="8">
    <source>
        <dbReference type="ARBA" id="ARBA00022840"/>
    </source>
</evidence>
<evidence type="ECO:0000256" key="1">
    <source>
        <dbReference type="ARBA" id="ARBA00004801"/>
    </source>
</evidence>
<evidence type="ECO:0000256" key="3">
    <source>
        <dbReference type="ARBA" id="ARBA00012119"/>
    </source>
</evidence>
<evidence type="ECO:0000313" key="13">
    <source>
        <dbReference type="Proteomes" id="UP001152798"/>
    </source>
</evidence>
<dbReference type="GO" id="GO:0005524">
    <property type="term" value="F:ATP binding"/>
    <property type="evidence" value="ECO:0007669"/>
    <property type="project" value="UniProtKB-UniRule"/>
</dbReference>
<reference evidence="12" key="1">
    <citation type="submission" date="2022-01" db="EMBL/GenBank/DDBJ databases">
        <authorList>
            <person name="King R."/>
        </authorList>
    </citation>
    <scope>NUCLEOTIDE SEQUENCE</scope>
</reference>
<comment type="function">
    <text evidence="10">ATP dependent phosphorylation of adenosine and other related nucleoside analogs to monophosphate derivatives.</text>
</comment>
<dbReference type="GO" id="GO:0005634">
    <property type="term" value="C:nucleus"/>
    <property type="evidence" value="ECO:0007669"/>
    <property type="project" value="UniProtKB-SubCell"/>
</dbReference>
<comment type="pathway">
    <text evidence="1 10">Purine metabolism; AMP biosynthesis via salvage pathway; AMP from adenosine: step 1/1.</text>
</comment>
<dbReference type="PROSITE" id="PS00584">
    <property type="entry name" value="PFKB_KINASES_2"/>
    <property type="match status" value="1"/>
</dbReference>
<dbReference type="GO" id="GO:0006144">
    <property type="term" value="P:purine nucleobase metabolic process"/>
    <property type="evidence" value="ECO:0007669"/>
    <property type="project" value="TreeGrafter"/>
</dbReference>
<comment type="cofactor">
    <cofactor evidence="10">
        <name>Mg(2+)</name>
        <dbReference type="ChEBI" id="CHEBI:18420"/>
    </cofactor>
    <text evidence="10">Binds 3 Mg(2+) ions per subunit.</text>
</comment>
<dbReference type="AlphaFoldDB" id="A0A9P0HM89"/>
<feature type="active site" description="Proton acceptor" evidence="9">
    <location>
        <position position="301"/>
    </location>
</feature>
<dbReference type="Proteomes" id="UP001152798">
    <property type="component" value="Chromosome 6"/>
</dbReference>
<dbReference type="InterPro" id="IPR001805">
    <property type="entry name" value="Adenokinase"/>
</dbReference>
<comment type="catalytic activity">
    <reaction evidence="10">
        <text>adenosine + ATP = AMP + ADP + H(+)</text>
        <dbReference type="Rhea" id="RHEA:20824"/>
        <dbReference type="ChEBI" id="CHEBI:15378"/>
        <dbReference type="ChEBI" id="CHEBI:16335"/>
        <dbReference type="ChEBI" id="CHEBI:30616"/>
        <dbReference type="ChEBI" id="CHEBI:456215"/>
        <dbReference type="ChEBI" id="CHEBI:456216"/>
        <dbReference type="EC" id="2.7.1.20"/>
    </reaction>
</comment>
<dbReference type="EC" id="2.7.1.20" evidence="3 10"/>
<evidence type="ECO:0000256" key="7">
    <source>
        <dbReference type="ARBA" id="ARBA00022777"/>
    </source>
</evidence>
<dbReference type="CDD" id="cd01168">
    <property type="entry name" value="adenosine_kinase"/>
    <property type="match status" value="1"/>
</dbReference>
<dbReference type="PANTHER" id="PTHR45769:SF3">
    <property type="entry name" value="ADENOSINE KINASE"/>
    <property type="match status" value="1"/>
</dbReference>
<dbReference type="Gene3D" id="3.40.1190.20">
    <property type="match status" value="1"/>
</dbReference>
<evidence type="ECO:0000313" key="12">
    <source>
        <dbReference type="EMBL" id="CAH1405328.1"/>
    </source>
</evidence>
<protein>
    <recommendedName>
        <fullName evidence="3 10">Adenosine kinase</fullName>
        <shortName evidence="10">AK</shortName>
        <ecNumber evidence="3 10">2.7.1.20</ecNumber>
    </recommendedName>
    <alternativeName>
        <fullName evidence="10">Adenosine 5'-phosphotransferase</fullName>
    </alternativeName>
</protein>
<dbReference type="GO" id="GO:0044209">
    <property type="term" value="P:AMP salvage"/>
    <property type="evidence" value="ECO:0007669"/>
    <property type="project" value="UniProtKB-UniRule"/>
</dbReference>
<comment type="subcellular location">
    <subcellularLocation>
        <location evidence="10">Nucleus</location>
    </subcellularLocation>
</comment>
<gene>
    <name evidence="12" type="ORF">NEZAVI_LOCUS13563</name>
</gene>
<keyword evidence="13" id="KW-1185">Reference proteome</keyword>
<keyword evidence="7 10" id="KW-0418">Kinase</keyword>
<evidence type="ECO:0000256" key="2">
    <source>
        <dbReference type="ARBA" id="ARBA00010688"/>
    </source>
</evidence>
<name>A0A9P0HM89_NEZVI</name>
<keyword evidence="8 10" id="KW-0067">ATP-binding</keyword>
<dbReference type="Gene3D" id="3.30.1110.10">
    <property type="match status" value="1"/>
</dbReference>
<dbReference type="SUPFAM" id="SSF53613">
    <property type="entry name" value="Ribokinase-like"/>
    <property type="match status" value="1"/>
</dbReference>
<dbReference type="PANTHER" id="PTHR45769">
    <property type="entry name" value="ADENOSINE KINASE"/>
    <property type="match status" value="1"/>
</dbReference>
<dbReference type="FunFam" id="3.40.1190.20:FF:000014">
    <property type="entry name" value="ADO1p Adenosine kinase"/>
    <property type="match status" value="1"/>
</dbReference>
<dbReference type="GO" id="GO:0005829">
    <property type="term" value="C:cytosol"/>
    <property type="evidence" value="ECO:0007669"/>
    <property type="project" value="TreeGrafter"/>
</dbReference>
<dbReference type="InterPro" id="IPR011611">
    <property type="entry name" value="PfkB_dom"/>
</dbReference>
<keyword evidence="4 10" id="KW-0808">Transferase</keyword>
<comment type="similarity">
    <text evidence="2 10">Belongs to the carbohydrate kinase PfkB family.</text>
</comment>
<dbReference type="OrthoDB" id="432447at2759"/>
<proteinExistence type="inferred from homology"/>
<evidence type="ECO:0000256" key="6">
    <source>
        <dbReference type="ARBA" id="ARBA00022741"/>
    </source>
</evidence>
<keyword evidence="5 10" id="KW-0660">Purine salvage</keyword>
<sequence length="348" mass="38467">METILRDGMLLGMGNPLLDISGATEDAILEKYNLQPNDAILAEKKHMPLYQELIENYKVDYIAAGSTLNSVRIAQWILQRPNVCAYIGSVGKDKFSKILEEKSREDGILAKFQFTTERPTGSCAVLITSNGHNRSLVANLAAAECFTRDHLDDPEVSKIVANAEFYYSSGFFLTVSIETILEVAQVAHRRNKYFMMNLSAPFLPIYYKKQMMQAMPYVDILFGNEAEALAFAKENNFEIDDMKEIALKITTLPKENPNRPRVVIITQGTLPVIVAKEGSTTEYPIPLIPSEKIVDTNGAGDAFVGGFMAQFIKGESLDIAVKCAIWAAGVIVQNSGCTVTGKPDFVPY</sequence>
<keyword evidence="6 10" id="KW-0547">Nucleotide-binding</keyword>
<feature type="domain" description="Carbohydrate kinase PfkB" evidence="11">
    <location>
        <begin position="37"/>
        <end position="339"/>
    </location>
</feature>
<dbReference type="PRINTS" id="PR00989">
    <property type="entry name" value="ADENOKINASE"/>
</dbReference>
<keyword evidence="10" id="KW-0539">Nucleus</keyword>
<evidence type="ECO:0000259" key="11">
    <source>
        <dbReference type="Pfam" id="PF00294"/>
    </source>
</evidence>
<evidence type="ECO:0000256" key="9">
    <source>
        <dbReference type="PIRSR" id="PIRSR601805-1"/>
    </source>
</evidence>
<dbReference type="GO" id="GO:0004001">
    <property type="term" value="F:adenosine kinase activity"/>
    <property type="evidence" value="ECO:0007669"/>
    <property type="project" value="UniProtKB-UniRule"/>
</dbReference>
<accession>A0A9P0HM89</accession>
<evidence type="ECO:0000256" key="5">
    <source>
        <dbReference type="ARBA" id="ARBA00022726"/>
    </source>
</evidence>